<comment type="caution">
    <text evidence="1">The sequence shown here is derived from an EMBL/GenBank/DDBJ whole genome shotgun (WGS) entry which is preliminary data.</text>
</comment>
<organism evidence="1 2">
    <name type="scientific">Lentzea kristufekii</name>
    <dbReference type="NCBI Taxonomy" id="3095430"/>
    <lineage>
        <taxon>Bacteria</taxon>
        <taxon>Bacillati</taxon>
        <taxon>Actinomycetota</taxon>
        <taxon>Actinomycetes</taxon>
        <taxon>Pseudonocardiales</taxon>
        <taxon>Pseudonocardiaceae</taxon>
        <taxon>Lentzea</taxon>
    </lineage>
</organism>
<protein>
    <submittedName>
        <fullName evidence="1">Uncharacterized protein</fullName>
    </submittedName>
</protein>
<dbReference type="EMBL" id="JAXAVV010000002">
    <property type="protein sequence ID" value="MDX8048511.1"/>
    <property type="molecule type" value="Genomic_DNA"/>
</dbReference>
<accession>A0ABU4TKX9</accession>
<gene>
    <name evidence="1" type="ORF">SK571_03885</name>
</gene>
<evidence type="ECO:0000313" key="1">
    <source>
        <dbReference type="EMBL" id="MDX8048511.1"/>
    </source>
</evidence>
<dbReference type="Proteomes" id="UP001271792">
    <property type="component" value="Unassembled WGS sequence"/>
</dbReference>
<keyword evidence="2" id="KW-1185">Reference proteome</keyword>
<proteinExistence type="predicted"/>
<name>A0ABU4TKX9_9PSEU</name>
<sequence length="88" mass="9353">MSTTITSEHTPTSPPLLCDVLSGWITLAPGLDASNAAVADWFEQAVRLLAPITSDLSHPQHTDAVALASEFSHDAIVLRDTKDSEAAR</sequence>
<evidence type="ECO:0000313" key="2">
    <source>
        <dbReference type="Proteomes" id="UP001271792"/>
    </source>
</evidence>
<reference evidence="1 2" key="1">
    <citation type="submission" date="2023-11" db="EMBL/GenBank/DDBJ databases">
        <title>Lentzea sokolovensis, sp. nov., Lentzea kristufkii, sp. nov., and Lentzea miocenensis, sp. nov., rare actinobacteria from Sokolov Coal Basin, Miocene lacustrine sediment, Czech Republic.</title>
        <authorList>
            <person name="Lara A."/>
            <person name="Kotroba L."/>
            <person name="Nouioui I."/>
            <person name="Neumann-Schaal M."/>
            <person name="Mast Y."/>
            <person name="Chronakova A."/>
        </authorList>
    </citation>
    <scope>NUCLEOTIDE SEQUENCE [LARGE SCALE GENOMIC DNA]</scope>
    <source>
        <strain evidence="1 2">BCCO 10_0798</strain>
    </source>
</reference>
<reference evidence="1 2" key="2">
    <citation type="submission" date="2023-11" db="EMBL/GenBank/DDBJ databases">
        <authorList>
            <person name="Lara A.C."/>
            <person name="Chronakova A."/>
        </authorList>
    </citation>
    <scope>NUCLEOTIDE SEQUENCE [LARGE SCALE GENOMIC DNA]</scope>
    <source>
        <strain evidence="1 2">BCCO 10_0798</strain>
    </source>
</reference>
<dbReference type="RefSeq" id="WP_319982629.1">
    <property type="nucleotide sequence ID" value="NZ_JAXAVV010000002.1"/>
</dbReference>